<name>I0KA51_9BACT</name>
<dbReference type="KEGG" id="fae:FAES_2995"/>
<dbReference type="PATRIC" id="fig|1166018.3.peg.4764"/>
<dbReference type="Pfam" id="PF00294">
    <property type="entry name" value="PfkB"/>
    <property type="match status" value="1"/>
</dbReference>
<evidence type="ECO:0000313" key="6">
    <source>
        <dbReference type="Proteomes" id="UP000011058"/>
    </source>
</evidence>
<sequence>MLRLSPPGQHRFSQATTFDMAFGGTEANVAVALAQWGVDVHHITSFPTNALGDAAVAHLRKAGVDTRYVQRGAGRMGLYFLEHGAASRASQVVYDRADSAFSRLTADSVDWETVFVDADGVVADWFHWTGITPAISAGTAACLLKGIETANRLGVPVSGDPVYRSNLWQYGQTPQDVLPELTAGCTLLLGNAGLFSYLYGINATTNEAAAQEMMTRFPRLRYVTDTVRESVSASHNRLSAWLYDGVETVSTPLFDVQPIIDRIGTGDAFMAGLIYGLLHGEQSLTEALTFGVAASVLKHTIPGDVLLATPSEIDDIAAGNLSGKIKR</sequence>
<evidence type="ECO:0000259" key="4">
    <source>
        <dbReference type="Pfam" id="PF00294"/>
    </source>
</evidence>
<keyword evidence="3" id="KW-0418">Kinase</keyword>
<protein>
    <submittedName>
        <fullName evidence="5">PfkB domain protein</fullName>
    </submittedName>
</protein>
<dbReference type="eggNOG" id="COG0524">
    <property type="taxonomic scope" value="Bacteria"/>
</dbReference>
<evidence type="ECO:0000313" key="5">
    <source>
        <dbReference type="EMBL" id="CCH01004.1"/>
    </source>
</evidence>
<comment type="similarity">
    <text evidence="1">Belongs to the carbohydrate kinase PfkB family.</text>
</comment>
<dbReference type="STRING" id="1166018.FAES_2995"/>
<dbReference type="EMBL" id="HE796683">
    <property type="protein sequence ID" value="CCH01004.1"/>
    <property type="molecule type" value="Genomic_DNA"/>
</dbReference>
<dbReference type="AlphaFoldDB" id="I0KA51"/>
<gene>
    <name evidence="5" type="ORF">FAES_2995</name>
</gene>
<dbReference type="InterPro" id="IPR029056">
    <property type="entry name" value="Ribokinase-like"/>
</dbReference>
<dbReference type="PANTHER" id="PTHR43320">
    <property type="entry name" value="SUGAR KINASE"/>
    <property type="match status" value="1"/>
</dbReference>
<keyword evidence="2" id="KW-0808">Transferase</keyword>
<dbReference type="SUPFAM" id="SSF53613">
    <property type="entry name" value="Ribokinase-like"/>
    <property type="match status" value="1"/>
</dbReference>
<evidence type="ECO:0000256" key="3">
    <source>
        <dbReference type="ARBA" id="ARBA00022777"/>
    </source>
</evidence>
<dbReference type="GO" id="GO:0016301">
    <property type="term" value="F:kinase activity"/>
    <property type="evidence" value="ECO:0007669"/>
    <property type="project" value="UniProtKB-KW"/>
</dbReference>
<organism evidence="5 6">
    <name type="scientific">Fibrella aestuarina BUZ 2</name>
    <dbReference type="NCBI Taxonomy" id="1166018"/>
    <lineage>
        <taxon>Bacteria</taxon>
        <taxon>Pseudomonadati</taxon>
        <taxon>Bacteroidota</taxon>
        <taxon>Cytophagia</taxon>
        <taxon>Cytophagales</taxon>
        <taxon>Spirosomataceae</taxon>
        <taxon>Fibrella</taxon>
    </lineage>
</organism>
<dbReference type="Proteomes" id="UP000011058">
    <property type="component" value="Chromosome"/>
</dbReference>
<feature type="domain" description="Carbohydrate kinase PfkB" evidence="4">
    <location>
        <begin position="14"/>
        <end position="298"/>
    </location>
</feature>
<dbReference type="InterPro" id="IPR011611">
    <property type="entry name" value="PfkB_dom"/>
</dbReference>
<proteinExistence type="inferred from homology"/>
<dbReference type="Gene3D" id="3.40.1190.20">
    <property type="match status" value="1"/>
</dbReference>
<keyword evidence="6" id="KW-1185">Reference proteome</keyword>
<reference evidence="5 6" key="1">
    <citation type="journal article" date="2012" name="J. Bacteriol.">
        <title>Genome Sequence of Fibrella aestuarina BUZ 2T, a Filamentous Marine Bacterium.</title>
        <authorList>
            <person name="Filippini M."/>
            <person name="Qi W."/>
            <person name="Blom J."/>
            <person name="Goesmann A."/>
            <person name="Smits T.H."/>
            <person name="Bagheri H.C."/>
        </authorList>
    </citation>
    <scope>NUCLEOTIDE SEQUENCE [LARGE SCALE GENOMIC DNA]</scope>
    <source>
        <strain evidence="6">BUZ 2T</strain>
    </source>
</reference>
<dbReference type="HOGENOM" id="CLU_027634_0_1_10"/>
<evidence type="ECO:0000256" key="2">
    <source>
        <dbReference type="ARBA" id="ARBA00022679"/>
    </source>
</evidence>
<accession>I0KA51</accession>
<dbReference type="InterPro" id="IPR052700">
    <property type="entry name" value="Carb_kinase_PfkB-like"/>
</dbReference>
<dbReference type="CDD" id="cd01166">
    <property type="entry name" value="KdgK"/>
    <property type="match status" value="1"/>
</dbReference>
<dbReference type="PANTHER" id="PTHR43320:SF2">
    <property type="entry name" value="2-DEHYDRO-3-DEOXYGLUCONOKINASE_2-DEHYDRO-3-DEOXYGALACTONOKINASE"/>
    <property type="match status" value="1"/>
</dbReference>
<evidence type="ECO:0000256" key="1">
    <source>
        <dbReference type="ARBA" id="ARBA00010688"/>
    </source>
</evidence>